<feature type="compositionally biased region" description="Basic and acidic residues" evidence="1">
    <location>
        <begin position="204"/>
        <end position="217"/>
    </location>
</feature>
<keyword evidence="2" id="KW-1133">Transmembrane helix</keyword>
<proteinExistence type="evidence at transcript level"/>
<dbReference type="EMBL" id="GDKW01001651">
    <property type="protein sequence ID" value="JAI54944.1"/>
    <property type="molecule type" value="mRNA"/>
</dbReference>
<evidence type="ECO:0000256" key="2">
    <source>
        <dbReference type="SAM" id="Phobius"/>
    </source>
</evidence>
<sequence>IAAISSAVQGIIWCVLSLLAIFCYSCVLKPGPQKYGNKTRITYVHYLAAYFQGNCDEELDFYKKIEEVTSSDKVLVLSILVYIFNFTMAIASIIVMFALRSKRRHIMFGWLIFYLIITFCVAVIDLVSTGVVASDYFAVSRTTLWRNSGLAALSLMVLALITSRGVFLWAANLLFSVYLISFICRIQKDQASPVAVTHTNDASYEERAASTPTKSEETFKIDSRAMESRPVVVLNQGAEKNNSSEYPPYSAYSRWPRLHPENRLSKPTTLPKPSQIPQREQQENFQQPRPKARPPAPPVNYAPTPTAAPTEYDVNPGPGVRPDSLQEALLTIRALKQVRPRITAIPDSYP</sequence>
<feature type="compositionally biased region" description="Polar residues" evidence="1">
    <location>
        <begin position="265"/>
        <end position="287"/>
    </location>
</feature>
<keyword evidence="2" id="KW-0472">Membrane</keyword>
<accession>A0A0N7Z935</accession>
<protein>
    <submittedName>
        <fullName evidence="3">Uncharacterized protein</fullName>
    </submittedName>
</protein>
<feature type="region of interest" description="Disordered" evidence="1">
    <location>
        <begin position="260"/>
        <end position="322"/>
    </location>
</feature>
<feature type="region of interest" description="Disordered" evidence="1">
    <location>
        <begin position="197"/>
        <end position="217"/>
    </location>
</feature>
<feature type="compositionally biased region" description="Low complexity" evidence="1">
    <location>
        <begin position="301"/>
        <end position="310"/>
    </location>
</feature>
<evidence type="ECO:0000313" key="3">
    <source>
        <dbReference type="EMBL" id="JAI54944.1"/>
    </source>
</evidence>
<reference evidence="3" key="1">
    <citation type="journal article" date="2016" name="PLoS Negl. Trop. Dis.">
        <title>A Deep Insight into the Sialome of Rhodnius neglectus, a Vector of Chagas Disease.</title>
        <authorList>
            <person name="Santiago P.B."/>
            <person name="Assumpcao T.C."/>
            <person name="Araujo C.N."/>
            <person name="Bastos I.M."/>
            <person name="Neves D."/>
            <person name="Silva I.G."/>
            <person name="Charneau S."/>
            <person name="Queiroz R.M."/>
            <person name="Raiol T."/>
            <person name="Oliveira J.V."/>
            <person name="Sousa M.V."/>
            <person name="Calvo E."/>
            <person name="Ribeiro J.M."/>
            <person name="Santana J.M."/>
        </authorList>
    </citation>
    <scope>NUCLEOTIDE SEQUENCE</scope>
    <source>
        <tissue evidence="3">Salivary glands</tissue>
    </source>
</reference>
<feature type="non-terminal residue" evidence="3">
    <location>
        <position position="1"/>
    </location>
</feature>
<feature type="transmembrane region" description="Helical" evidence="2">
    <location>
        <begin position="74"/>
        <end position="99"/>
    </location>
</feature>
<feature type="transmembrane region" description="Helical" evidence="2">
    <location>
        <begin position="6"/>
        <end position="28"/>
    </location>
</feature>
<name>A0A0N7Z935_9HEMI</name>
<feature type="transmembrane region" description="Helical" evidence="2">
    <location>
        <begin position="111"/>
        <end position="132"/>
    </location>
</feature>
<dbReference type="AlphaFoldDB" id="A0A0N7Z935"/>
<evidence type="ECO:0000256" key="1">
    <source>
        <dbReference type="SAM" id="MobiDB-lite"/>
    </source>
</evidence>
<feature type="transmembrane region" description="Helical" evidence="2">
    <location>
        <begin position="144"/>
        <end position="161"/>
    </location>
</feature>
<keyword evidence="2" id="KW-0812">Transmembrane</keyword>
<organism evidence="3">
    <name type="scientific">Rhodnius neglectus</name>
    <dbReference type="NCBI Taxonomy" id="72488"/>
    <lineage>
        <taxon>Eukaryota</taxon>
        <taxon>Metazoa</taxon>
        <taxon>Ecdysozoa</taxon>
        <taxon>Arthropoda</taxon>
        <taxon>Hexapoda</taxon>
        <taxon>Insecta</taxon>
        <taxon>Pterygota</taxon>
        <taxon>Neoptera</taxon>
        <taxon>Paraneoptera</taxon>
        <taxon>Hemiptera</taxon>
        <taxon>Heteroptera</taxon>
        <taxon>Panheteroptera</taxon>
        <taxon>Cimicomorpha</taxon>
        <taxon>Reduviidae</taxon>
        <taxon>Triatominae</taxon>
        <taxon>Rhodnius</taxon>
    </lineage>
</organism>